<gene>
    <name evidence="2" type="ORF">ACHIPZ_04975</name>
</gene>
<reference evidence="2 3" key="1">
    <citation type="submission" date="2024-10" db="EMBL/GenBank/DDBJ databases">
        <authorList>
            <person name="Riesco R."/>
        </authorList>
    </citation>
    <scope>NUCLEOTIDE SEQUENCE [LARGE SCALE GENOMIC DNA]</scope>
    <source>
        <strain evidence="2 3">NCIMB 15449</strain>
    </source>
</reference>
<comment type="caution">
    <text evidence="2">The sequence shown here is derived from an EMBL/GenBank/DDBJ whole genome shotgun (WGS) entry which is preliminary data.</text>
</comment>
<evidence type="ECO:0000313" key="2">
    <source>
        <dbReference type="EMBL" id="MFH5207571.1"/>
    </source>
</evidence>
<dbReference type="RefSeq" id="WP_395112974.1">
    <property type="nucleotide sequence ID" value="NZ_JBIMSO010000024.1"/>
</dbReference>
<accession>A0ABW7JKD1</accession>
<sequence>MTIAHALIRWVDGNGRRQMAGHGERVDLPEDLIALYAPLGAFEAEGPDSTVDTPDLADTDTVEPTPAVADTVTVEEVAPLVELPDRPRQTSTKAEWETYAAELHRLTDGRLGVPLTTAHELGKRELIATTNEGEHDNG</sequence>
<feature type="region of interest" description="Disordered" evidence="1">
    <location>
        <begin position="44"/>
        <end position="63"/>
    </location>
</feature>
<name>A0ABW7JKD1_9NOCA</name>
<dbReference type="Proteomes" id="UP001609175">
    <property type="component" value="Unassembled WGS sequence"/>
</dbReference>
<evidence type="ECO:0000256" key="1">
    <source>
        <dbReference type="SAM" id="MobiDB-lite"/>
    </source>
</evidence>
<protein>
    <submittedName>
        <fullName evidence="2">Uncharacterized protein</fullName>
    </submittedName>
</protein>
<organism evidence="2 3">
    <name type="scientific">Antrihabitans spumae</name>
    <dbReference type="NCBI Taxonomy" id="3373370"/>
    <lineage>
        <taxon>Bacteria</taxon>
        <taxon>Bacillati</taxon>
        <taxon>Actinomycetota</taxon>
        <taxon>Actinomycetes</taxon>
        <taxon>Mycobacteriales</taxon>
        <taxon>Nocardiaceae</taxon>
        <taxon>Antrihabitans</taxon>
    </lineage>
</organism>
<proteinExistence type="predicted"/>
<dbReference type="EMBL" id="JBIMSO010000024">
    <property type="protein sequence ID" value="MFH5207571.1"/>
    <property type="molecule type" value="Genomic_DNA"/>
</dbReference>
<evidence type="ECO:0000313" key="3">
    <source>
        <dbReference type="Proteomes" id="UP001609175"/>
    </source>
</evidence>